<dbReference type="RefSeq" id="WP_117983747.1">
    <property type="nucleotide sequence ID" value="NZ_DBFOXH010000052.1"/>
</dbReference>
<evidence type="ECO:0008006" key="7">
    <source>
        <dbReference type="Google" id="ProtNLM"/>
    </source>
</evidence>
<dbReference type="Proteomes" id="UP000262524">
    <property type="component" value="Unassembled WGS sequence"/>
</dbReference>
<evidence type="ECO:0000313" key="4">
    <source>
        <dbReference type="Proteomes" id="UP000262524"/>
    </source>
</evidence>
<proteinExistence type="predicted"/>
<evidence type="ECO:0000313" key="5">
    <source>
        <dbReference type="Proteomes" id="UP000283497"/>
    </source>
</evidence>
<evidence type="ECO:0000313" key="1">
    <source>
        <dbReference type="EMBL" id="RGI76105.1"/>
    </source>
</evidence>
<dbReference type="Proteomes" id="UP000283700">
    <property type="component" value="Unassembled WGS sequence"/>
</dbReference>
<dbReference type="EMBL" id="QRQO01000003">
    <property type="protein sequence ID" value="RHN17184.1"/>
    <property type="molecule type" value="Genomic_DNA"/>
</dbReference>
<comment type="caution">
    <text evidence="1">The sequence shown here is derived from an EMBL/GenBank/DDBJ whole genome shotgun (WGS) entry which is preliminary data.</text>
</comment>
<dbReference type="EMBL" id="QRNJ01000025">
    <property type="protein sequence ID" value="RHK39436.1"/>
    <property type="molecule type" value="Genomic_DNA"/>
</dbReference>
<dbReference type="EMBL" id="QSOE01000197">
    <property type="protein sequence ID" value="RGI76105.1"/>
    <property type="molecule type" value="Genomic_DNA"/>
</dbReference>
<gene>
    <name evidence="2" type="ORF">DW068_07565</name>
    <name evidence="3" type="ORF">DWZ29_01620</name>
    <name evidence="1" type="ORF">DXD91_15510</name>
</gene>
<organism evidence="1 4">
    <name type="scientific">Anaerobutyricum hallii</name>
    <dbReference type="NCBI Taxonomy" id="39488"/>
    <lineage>
        <taxon>Bacteria</taxon>
        <taxon>Bacillati</taxon>
        <taxon>Bacillota</taxon>
        <taxon>Clostridia</taxon>
        <taxon>Lachnospirales</taxon>
        <taxon>Lachnospiraceae</taxon>
        <taxon>Anaerobutyricum</taxon>
    </lineage>
</organism>
<name>A0A374MXW2_9FIRM</name>
<dbReference type="PROSITE" id="PS51257">
    <property type="entry name" value="PROKAR_LIPOPROTEIN"/>
    <property type="match status" value="1"/>
</dbReference>
<dbReference type="AlphaFoldDB" id="A0A374MXW2"/>
<protein>
    <recommendedName>
        <fullName evidence="7">Lipoprotein</fullName>
    </recommendedName>
</protein>
<accession>A0A374MXW2</accession>
<evidence type="ECO:0000313" key="6">
    <source>
        <dbReference type="Proteomes" id="UP000283700"/>
    </source>
</evidence>
<evidence type="ECO:0000313" key="2">
    <source>
        <dbReference type="EMBL" id="RHK39436.1"/>
    </source>
</evidence>
<evidence type="ECO:0000313" key="3">
    <source>
        <dbReference type="EMBL" id="RHN17184.1"/>
    </source>
</evidence>
<reference evidence="4 5" key="1">
    <citation type="submission" date="2018-08" db="EMBL/GenBank/DDBJ databases">
        <title>A genome reference for cultivated species of the human gut microbiota.</title>
        <authorList>
            <person name="Zou Y."/>
            <person name="Xue W."/>
            <person name="Luo G."/>
        </authorList>
    </citation>
    <scope>NUCLEOTIDE SEQUENCE [LARGE SCALE GENOMIC DNA]</scope>
    <source>
        <strain evidence="3 6">AF31-17AC</strain>
        <strain evidence="2 5">AF45-14BH</strain>
        <strain evidence="1 4">TM10-1AC</strain>
    </source>
</reference>
<dbReference type="Proteomes" id="UP000283497">
    <property type="component" value="Unassembled WGS sequence"/>
</dbReference>
<sequence length="163" mass="18349">MRKKFLTITFFCVGCGILITGCSSGYKIKPASVNQTGYVTQNPMSSAEYSLFLNKETTVFTNALVTRMNSIKNITKENKKEELAMIKTNLSDMEAAANEVRVTMPSVGRDEDKEAMDTAMEAAIEHMKSYKNALKKNKNTSEYVQVFENDFNEITGLAQMYYN</sequence>